<dbReference type="PROSITE" id="PS50995">
    <property type="entry name" value="HTH_MARR_2"/>
    <property type="match status" value="1"/>
</dbReference>
<dbReference type="RefSeq" id="WP_204664223.1">
    <property type="nucleotide sequence ID" value="NZ_JAFBDT010000012.1"/>
</dbReference>
<dbReference type="Proteomes" id="UP000767854">
    <property type="component" value="Unassembled WGS sequence"/>
</dbReference>
<gene>
    <name evidence="5" type="ORF">JOC49_001658</name>
</gene>
<dbReference type="PANTHER" id="PTHR42756">
    <property type="entry name" value="TRANSCRIPTIONAL REGULATOR, MARR"/>
    <property type="match status" value="1"/>
</dbReference>
<dbReference type="InterPro" id="IPR036390">
    <property type="entry name" value="WH_DNA-bd_sf"/>
</dbReference>
<comment type="caution">
    <text evidence="5">The sequence shown here is derived from an EMBL/GenBank/DDBJ whole genome shotgun (WGS) entry which is preliminary data.</text>
</comment>
<evidence type="ECO:0000313" key="5">
    <source>
        <dbReference type="EMBL" id="MBM7562115.1"/>
    </source>
</evidence>
<evidence type="ECO:0000256" key="3">
    <source>
        <dbReference type="ARBA" id="ARBA00023163"/>
    </source>
</evidence>
<sequence>MKTKYDYDEKDTQNLKLVIALSRTHLEFSRQLQVFLNAYKMTAPQFGVLEALYHLGPMRISELISKTLSTSGNMTVVIKNLEKAGWIDRLLDKEDKRAFKIVLTESGRRLIADIFDQHLAFIETFFSNLEEAEKEKLRDLLKKLNGLTKTTAK</sequence>
<dbReference type="SMART" id="SM00347">
    <property type="entry name" value="HTH_MARR"/>
    <property type="match status" value="1"/>
</dbReference>
<dbReference type="EMBL" id="JAFBDT010000012">
    <property type="protein sequence ID" value="MBM7562115.1"/>
    <property type="molecule type" value="Genomic_DNA"/>
</dbReference>
<dbReference type="SUPFAM" id="SSF46785">
    <property type="entry name" value="Winged helix' DNA-binding domain"/>
    <property type="match status" value="1"/>
</dbReference>
<dbReference type="PANTHER" id="PTHR42756:SF1">
    <property type="entry name" value="TRANSCRIPTIONAL REPRESSOR OF EMRAB OPERON"/>
    <property type="match status" value="1"/>
</dbReference>
<evidence type="ECO:0000256" key="1">
    <source>
        <dbReference type="ARBA" id="ARBA00023015"/>
    </source>
</evidence>
<keyword evidence="1" id="KW-0805">Transcription regulation</keyword>
<dbReference type="Pfam" id="PF01047">
    <property type="entry name" value="MarR"/>
    <property type="match status" value="1"/>
</dbReference>
<evidence type="ECO:0000259" key="4">
    <source>
        <dbReference type="PROSITE" id="PS50995"/>
    </source>
</evidence>
<dbReference type="InterPro" id="IPR036388">
    <property type="entry name" value="WH-like_DNA-bd_sf"/>
</dbReference>
<name>A0ABS2MRW5_9FIRM</name>
<proteinExistence type="predicted"/>
<evidence type="ECO:0000313" key="6">
    <source>
        <dbReference type="Proteomes" id="UP000767854"/>
    </source>
</evidence>
<accession>A0ABS2MRW5</accession>
<feature type="domain" description="HTH marR-type" evidence="4">
    <location>
        <begin position="14"/>
        <end position="146"/>
    </location>
</feature>
<evidence type="ECO:0000256" key="2">
    <source>
        <dbReference type="ARBA" id="ARBA00023125"/>
    </source>
</evidence>
<dbReference type="Gene3D" id="1.10.10.10">
    <property type="entry name" value="Winged helix-like DNA-binding domain superfamily/Winged helix DNA-binding domain"/>
    <property type="match status" value="1"/>
</dbReference>
<protein>
    <submittedName>
        <fullName evidence="5">DNA-binding MarR family transcriptional regulator</fullName>
    </submittedName>
</protein>
<keyword evidence="2 5" id="KW-0238">DNA-binding</keyword>
<keyword evidence="3" id="KW-0804">Transcription</keyword>
<keyword evidence="6" id="KW-1185">Reference proteome</keyword>
<reference evidence="5 6" key="1">
    <citation type="submission" date="2021-01" db="EMBL/GenBank/DDBJ databases">
        <title>Genomic Encyclopedia of Type Strains, Phase IV (KMG-IV): sequencing the most valuable type-strain genomes for metagenomic binning, comparative biology and taxonomic classification.</title>
        <authorList>
            <person name="Goeker M."/>
        </authorList>
    </citation>
    <scope>NUCLEOTIDE SEQUENCE [LARGE SCALE GENOMIC DNA]</scope>
    <source>
        <strain evidence="5 6">DSM 24436</strain>
    </source>
</reference>
<organism evidence="5 6">
    <name type="scientific">Fusibacter tunisiensis</name>
    <dbReference type="NCBI Taxonomy" id="1008308"/>
    <lineage>
        <taxon>Bacteria</taxon>
        <taxon>Bacillati</taxon>
        <taxon>Bacillota</taxon>
        <taxon>Clostridia</taxon>
        <taxon>Eubacteriales</taxon>
        <taxon>Eubacteriales Family XII. Incertae Sedis</taxon>
        <taxon>Fusibacter</taxon>
    </lineage>
</organism>
<dbReference type="InterPro" id="IPR000835">
    <property type="entry name" value="HTH_MarR-typ"/>
</dbReference>
<dbReference type="GO" id="GO:0003677">
    <property type="term" value="F:DNA binding"/>
    <property type="evidence" value="ECO:0007669"/>
    <property type="project" value="UniProtKB-KW"/>
</dbReference>